<evidence type="ECO:0000256" key="1">
    <source>
        <dbReference type="SAM" id="MobiDB-lite"/>
    </source>
</evidence>
<dbReference type="Proteomes" id="UP000765509">
    <property type="component" value="Unassembled WGS sequence"/>
</dbReference>
<comment type="caution">
    <text evidence="2">The sequence shown here is derived from an EMBL/GenBank/DDBJ whole genome shotgun (WGS) entry which is preliminary data.</text>
</comment>
<keyword evidence="3" id="KW-1185">Reference proteome</keyword>
<accession>A0A9Q3C375</accession>
<organism evidence="2 3">
    <name type="scientific">Austropuccinia psidii MF-1</name>
    <dbReference type="NCBI Taxonomy" id="1389203"/>
    <lineage>
        <taxon>Eukaryota</taxon>
        <taxon>Fungi</taxon>
        <taxon>Dikarya</taxon>
        <taxon>Basidiomycota</taxon>
        <taxon>Pucciniomycotina</taxon>
        <taxon>Pucciniomycetes</taxon>
        <taxon>Pucciniales</taxon>
        <taxon>Sphaerophragmiaceae</taxon>
        <taxon>Austropuccinia</taxon>
    </lineage>
</organism>
<dbReference type="AlphaFoldDB" id="A0A9Q3C375"/>
<protein>
    <submittedName>
        <fullName evidence="2">Uncharacterized protein</fullName>
    </submittedName>
</protein>
<evidence type="ECO:0000313" key="2">
    <source>
        <dbReference type="EMBL" id="MBW0477586.1"/>
    </source>
</evidence>
<sequence length="125" mass="13915">MVQGPPGIPAYGSNLVRGDFNNPHGQRKAAYEPYLLRTGDHRSCKRPKGTKKSKKSLNPNMIKNSHSDGQDAKQSRWSKVAQGHFQAKPQGQWGQDPSLDRSKVKSGWGGPKTIIWVVKKGYTFI</sequence>
<name>A0A9Q3C375_9BASI</name>
<reference evidence="2" key="1">
    <citation type="submission" date="2021-03" db="EMBL/GenBank/DDBJ databases">
        <title>Draft genome sequence of rust myrtle Austropuccinia psidii MF-1, a brazilian biotype.</title>
        <authorList>
            <person name="Quecine M.C."/>
            <person name="Pachon D.M.R."/>
            <person name="Bonatelli M.L."/>
            <person name="Correr F.H."/>
            <person name="Franceschini L.M."/>
            <person name="Leite T.F."/>
            <person name="Margarido G.R.A."/>
            <person name="Almeida C.A."/>
            <person name="Ferrarezi J.A."/>
            <person name="Labate C.A."/>
        </authorList>
    </citation>
    <scope>NUCLEOTIDE SEQUENCE</scope>
    <source>
        <strain evidence="2">MF-1</strain>
    </source>
</reference>
<dbReference type="EMBL" id="AVOT02004867">
    <property type="protein sequence ID" value="MBW0477586.1"/>
    <property type="molecule type" value="Genomic_DNA"/>
</dbReference>
<proteinExistence type="predicted"/>
<evidence type="ECO:0000313" key="3">
    <source>
        <dbReference type="Proteomes" id="UP000765509"/>
    </source>
</evidence>
<feature type="region of interest" description="Disordered" evidence="1">
    <location>
        <begin position="1"/>
        <end position="109"/>
    </location>
</feature>
<feature type="compositionally biased region" description="Basic and acidic residues" evidence="1">
    <location>
        <begin position="65"/>
        <end position="74"/>
    </location>
</feature>
<feature type="compositionally biased region" description="Basic residues" evidence="1">
    <location>
        <begin position="43"/>
        <end position="55"/>
    </location>
</feature>
<gene>
    <name evidence="2" type="ORF">O181_017301</name>
</gene>